<proteinExistence type="predicted"/>
<evidence type="ECO:0000313" key="1">
    <source>
        <dbReference type="EMBL" id="GMN51844.1"/>
    </source>
</evidence>
<organism evidence="1 2">
    <name type="scientific">Ficus carica</name>
    <name type="common">Common fig</name>
    <dbReference type="NCBI Taxonomy" id="3494"/>
    <lineage>
        <taxon>Eukaryota</taxon>
        <taxon>Viridiplantae</taxon>
        <taxon>Streptophyta</taxon>
        <taxon>Embryophyta</taxon>
        <taxon>Tracheophyta</taxon>
        <taxon>Spermatophyta</taxon>
        <taxon>Magnoliopsida</taxon>
        <taxon>eudicotyledons</taxon>
        <taxon>Gunneridae</taxon>
        <taxon>Pentapetalae</taxon>
        <taxon>rosids</taxon>
        <taxon>fabids</taxon>
        <taxon>Rosales</taxon>
        <taxon>Moraceae</taxon>
        <taxon>Ficeae</taxon>
        <taxon>Ficus</taxon>
    </lineage>
</organism>
<keyword evidence="2" id="KW-1185">Reference proteome</keyword>
<comment type="caution">
    <text evidence="1">The sequence shown here is derived from an EMBL/GenBank/DDBJ whole genome shotgun (WGS) entry which is preliminary data.</text>
</comment>
<dbReference type="Proteomes" id="UP001187192">
    <property type="component" value="Unassembled WGS sequence"/>
</dbReference>
<reference evidence="1" key="1">
    <citation type="submission" date="2023-07" db="EMBL/GenBank/DDBJ databases">
        <title>draft genome sequence of fig (Ficus carica).</title>
        <authorList>
            <person name="Takahashi T."/>
            <person name="Nishimura K."/>
        </authorList>
    </citation>
    <scope>NUCLEOTIDE SEQUENCE</scope>
</reference>
<dbReference type="EMBL" id="BTGU01000039">
    <property type="protein sequence ID" value="GMN51844.1"/>
    <property type="molecule type" value="Genomic_DNA"/>
</dbReference>
<evidence type="ECO:0000313" key="2">
    <source>
        <dbReference type="Proteomes" id="UP001187192"/>
    </source>
</evidence>
<gene>
    <name evidence="1" type="ORF">TIFTF001_021006</name>
</gene>
<dbReference type="AlphaFoldDB" id="A0AA88AFW9"/>
<sequence length="56" mass="6225">MGSWSTMGLVMRSSSRNVVEFLDWGCGWDLKLRMGSSSGLRVQQNSSSKLQSILET</sequence>
<accession>A0AA88AFW9</accession>
<protein>
    <submittedName>
        <fullName evidence="1">Uncharacterized protein</fullName>
    </submittedName>
</protein>
<name>A0AA88AFW9_FICCA</name>